<feature type="compositionally biased region" description="Acidic residues" evidence="4">
    <location>
        <begin position="1"/>
        <end position="11"/>
    </location>
</feature>
<dbReference type="Gene3D" id="3.30.1020.10">
    <property type="entry name" value="Antioxidant, Horf6, Chain A, domain2"/>
    <property type="match status" value="1"/>
</dbReference>
<feature type="compositionally biased region" description="Polar residues" evidence="4">
    <location>
        <begin position="56"/>
        <end position="83"/>
    </location>
</feature>
<protein>
    <submittedName>
        <fullName evidence="6">1-Cys peroxiredoxin</fullName>
    </submittedName>
</protein>
<sequence length="419" mass="46801">MSGSEEDEDEDSRYSFDANQDEDDLSDFSTKSEEEEKEEKKKPKAALSHLVEKQTNDSTATETETKKYTSNRNHGRSKMSTGTRAYMKKYPEQSTDGGLRLGNVIPDFEADTSQGFIPSFHEWKKGKFTVLFSHPSDFTPVCTTEIAAIALRYADLQKMDCLLIGLSVDPAESHREWMKDIVAHFQEHHHDNNNTEKEKLLAQWNFPIIGDPDRTVSKLYAMTDVATPGNLTIRSVFIIDPDNRLRLSLNYPASVGRNMDEIIRCVKSLQLSYQKSVATPANWPNNHPRVQLEDGTISTDWKGSVFLLPTVSTEQAFLNYPGYHTCKVPSQKKYLRLVKASHVGVAVHEQPSVNKSETDRSVATTSAESSEASSIASTAKSKNSTELFDNLLAEISGLENSIDLALEKVQNALQKTAVA</sequence>
<feature type="compositionally biased region" description="Basic and acidic residues" evidence="4">
    <location>
        <begin position="30"/>
        <end position="41"/>
    </location>
</feature>
<feature type="coiled-coil region" evidence="3">
    <location>
        <begin position="388"/>
        <end position="415"/>
    </location>
</feature>
<comment type="similarity">
    <text evidence="1">Belongs to the peroxiredoxin family. AhpC/Prx1 subfamily.</text>
</comment>
<feature type="domain" description="Thioredoxin" evidence="5">
    <location>
        <begin position="99"/>
        <end position="271"/>
    </location>
</feature>
<dbReference type="InterPro" id="IPR000866">
    <property type="entry name" value="AhpC/TSA"/>
</dbReference>
<feature type="region of interest" description="Disordered" evidence="4">
    <location>
        <begin position="1"/>
        <end position="84"/>
    </location>
</feature>
<evidence type="ECO:0000256" key="4">
    <source>
        <dbReference type="SAM" id="MobiDB-lite"/>
    </source>
</evidence>
<dbReference type="InterPro" id="IPR050217">
    <property type="entry name" value="Peroxiredoxin"/>
</dbReference>
<evidence type="ECO:0000256" key="3">
    <source>
        <dbReference type="SAM" id="Coils"/>
    </source>
</evidence>
<keyword evidence="3" id="KW-0175">Coiled coil</keyword>
<dbReference type="InterPro" id="IPR013766">
    <property type="entry name" value="Thioredoxin_domain"/>
</dbReference>
<dbReference type="GO" id="GO:0005829">
    <property type="term" value="C:cytosol"/>
    <property type="evidence" value="ECO:0007669"/>
    <property type="project" value="TreeGrafter"/>
</dbReference>
<gene>
    <name evidence="6" type="ORF">SEMRO_1933_G306210.1</name>
</gene>
<dbReference type="PANTHER" id="PTHR10681">
    <property type="entry name" value="THIOREDOXIN PEROXIDASE"/>
    <property type="match status" value="1"/>
</dbReference>
<dbReference type="PANTHER" id="PTHR10681:SF128">
    <property type="entry name" value="THIOREDOXIN-DEPENDENT PEROXIDE REDUCTASE, MITOCHONDRIAL"/>
    <property type="match status" value="1"/>
</dbReference>
<dbReference type="Gene3D" id="3.40.30.10">
    <property type="entry name" value="Glutaredoxin"/>
    <property type="match status" value="1"/>
</dbReference>
<dbReference type="EMBL" id="CAICTM010001931">
    <property type="protein sequence ID" value="CAB9527047.1"/>
    <property type="molecule type" value="Genomic_DNA"/>
</dbReference>
<accession>A0A9N8ERZ8</accession>
<evidence type="ECO:0000313" key="6">
    <source>
        <dbReference type="EMBL" id="CAB9527047.1"/>
    </source>
</evidence>
<dbReference type="AlphaFoldDB" id="A0A9N8ERZ8"/>
<dbReference type="OrthoDB" id="2996783at2759"/>
<dbReference type="InterPro" id="IPR036249">
    <property type="entry name" value="Thioredoxin-like_sf"/>
</dbReference>
<dbReference type="GO" id="GO:0042744">
    <property type="term" value="P:hydrogen peroxide catabolic process"/>
    <property type="evidence" value="ECO:0007669"/>
    <property type="project" value="TreeGrafter"/>
</dbReference>
<dbReference type="GO" id="GO:0045454">
    <property type="term" value="P:cell redox homeostasis"/>
    <property type="evidence" value="ECO:0007669"/>
    <property type="project" value="TreeGrafter"/>
</dbReference>
<reference evidence="6" key="1">
    <citation type="submission" date="2020-06" db="EMBL/GenBank/DDBJ databases">
        <authorList>
            <consortium name="Plant Systems Biology data submission"/>
        </authorList>
    </citation>
    <scope>NUCLEOTIDE SEQUENCE</scope>
    <source>
        <strain evidence="6">D6</strain>
    </source>
</reference>
<organism evidence="6 7">
    <name type="scientific">Seminavis robusta</name>
    <dbReference type="NCBI Taxonomy" id="568900"/>
    <lineage>
        <taxon>Eukaryota</taxon>
        <taxon>Sar</taxon>
        <taxon>Stramenopiles</taxon>
        <taxon>Ochrophyta</taxon>
        <taxon>Bacillariophyta</taxon>
        <taxon>Bacillariophyceae</taxon>
        <taxon>Bacillariophycidae</taxon>
        <taxon>Naviculales</taxon>
        <taxon>Naviculaceae</taxon>
        <taxon>Seminavis</taxon>
    </lineage>
</organism>
<dbReference type="GO" id="GO:0033554">
    <property type="term" value="P:cellular response to stress"/>
    <property type="evidence" value="ECO:0007669"/>
    <property type="project" value="TreeGrafter"/>
</dbReference>
<proteinExistence type="inferred from homology"/>
<dbReference type="Pfam" id="PF00578">
    <property type="entry name" value="AhpC-TSA"/>
    <property type="match status" value="1"/>
</dbReference>
<comment type="caution">
    <text evidence="6">The sequence shown here is derived from an EMBL/GenBank/DDBJ whole genome shotgun (WGS) entry which is preliminary data.</text>
</comment>
<keyword evidence="2" id="KW-0560">Oxidoreductase</keyword>
<dbReference type="Proteomes" id="UP001153069">
    <property type="component" value="Unassembled WGS sequence"/>
</dbReference>
<keyword evidence="7" id="KW-1185">Reference proteome</keyword>
<evidence type="ECO:0000313" key="7">
    <source>
        <dbReference type="Proteomes" id="UP001153069"/>
    </source>
</evidence>
<evidence type="ECO:0000256" key="1">
    <source>
        <dbReference type="ARBA" id="ARBA00009796"/>
    </source>
</evidence>
<dbReference type="GO" id="GO:0006979">
    <property type="term" value="P:response to oxidative stress"/>
    <property type="evidence" value="ECO:0007669"/>
    <property type="project" value="TreeGrafter"/>
</dbReference>
<evidence type="ECO:0000259" key="5">
    <source>
        <dbReference type="PROSITE" id="PS51352"/>
    </source>
</evidence>
<dbReference type="PROSITE" id="PS51352">
    <property type="entry name" value="THIOREDOXIN_2"/>
    <property type="match status" value="1"/>
</dbReference>
<dbReference type="GO" id="GO:0008379">
    <property type="term" value="F:thioredoxin peroxidase activity"/>
    <property type="evidence" value="ECO:0007669"/>
    <property type="project" value="TreeGrafter"/>
</dbReference>
<evidence type="ECO:0000256" key="2">
    <source>
        <dbReference type="ARBA" id="ARBA00023002"/>
    </source>
</evidence>
<dbReference type="SUPFAM" id="SSF52833">
    <property type="entry name" value="Thioredoxin-like"/>
    <property type="match status" value="1"/>
</dbReference>
<name>A0A9N8ERZ8_9STRA</name>